<dbReference type="InterPro" id="IPR022346">
    <property type="entry name" value="T2SS_GspH"/>
</dbReference>
<dbReference type="NCBIfam" id="TIGR02532">
    <property type="entry name" value="IV_pilin_GFxxxE"/>
    <property type="match status" value="1"/>
</dbReference>
<dbReference type="InterPro" id="IPR045584">
    <property type="entry name" value="Pilin-like"/>
</dbReference>
<evidence type="ECO:0000256" key="7">
    <source>
        <dbReference type="ARBA" id="ARBA00022989"/>
    </source>
</evidence>
<dbReference type="InterPro" id="IPR012902">
    <property type="entry name" value="N_methyl_site"/>
</dbReference>
<feature type="transmembrane region" description="Helical" evidence="11">
    <location>
        <begin position="12"/>
        <end position="34"/>
    </location>
</feature>
<evidence type="ECO:0000256" key="6">
    <source>
        <dbReference type="ARBA" id="ARBA00022692"/>
    </source>
</evidence>
<keyword evidence="6 11" id="KW-0812">Transmembrane</keyword>
<dbReference type="PROSITE" id="PS00409">
    <property type="entry name" value="PROKAR_NTER_METHYL"/>
    <property type="match status" value="1"/>
</dbReference>
<keyword evidence="14" id="KW-1185">Reference proteome</keyword>
<keyword evidence="4" id="KW-0488">Methylation</keyword>
<evidence type="ECO:0000313" key="14">
    <source>
        <dbReference type="Proteomes" id="UP000633814"/>
    </source>
</evidence>
<keyword evidence="8 11" id="KW-0472">Membrane</keyword>
<evidence type="ECO:0000256" key="3">
    <source>
        <dbReference type="ARBA" id="ARBA00022475"/>
    </source>
</evidence>
<name>A0ABS8C438_9ALTE</name>
<evidence type="ECO:0000259" key="12">
    <source>
        <dbReference type="Pfam" id="PF12019"/>
    </source>
</evidence>
<dbReference type="Proteomes" id="UP000633814">
    <property type="component" value="Unassembled WGS sequence"/>
</dbReference>
<gene>
    <name evidence="13" type="ORF">JAO78_009700</name>
</gene>
<evidence type="ECO:0000256" key="5">
    <source>
        <dbReference type="ARBA" id="ARBA00022519"/>
    </source>
</evidence>
<evidence type="ECO:0000256" key="9">
    <source>
        <dbReference type="ARBA" id="ARBA00025772"/>
    </source>
</evidence>
<comment type="similarity">
    <text evidence="9">Belongs to the GSP H family.</text>
</comment>
<reference evidence="13 14" key="1">
    <citation type="submission" date="2021-10" db="EMBL/GenBank/DDBJ databases">
        <title>Alishewanella koreense sp. nov. isolated from seawater of southwestern coast in South Korea and the proposal for the reclassification of Rheinheimera perlucida and Rheinheimera tuosuensis as Arsukibacterium perlucida and Arsukibacterium tuosuensis.</title>
        <authorList>
            <person name="Kim K.H."/>
            <person name="Ruan W."/>
            <person name="Kim K.R."/>
            <person name="Baek J.H."/>
            <person name="Jeon C.O."/>
        </authorList>
    </citation>
    <scope>NUCLEOTIDE SEQUENCE [LARGE SCALE GENOMIC DNA]</scope>
    <source>
        <strain evidence="13 14">16-MA</strain>
    </source>
</reference>
<accession>A0ABS8C438</accession>
<dbReference type="SUPFAM" id="SSF54523">
    <property type="entry name" value="Pili subunits"/>
    <property type="match status" value="1"/>
</dbReference>
<keyword evidence="3" id="KW-1003">Cell membrane</keyword>
<dbReference type="Pfam" id="PF07963">
    <property type="entry name" value="N_methyl"/>
    <property type="match status" value="1"/>
</dbReference>
<dbReference type="EMBL" id="JAEINI020000005">
    <property type="protein sequence ID" value="MCB5227087.1"/>
    <property type="molecule type" value="Genomic_DNA"/>
</dbReference>
<feature type="domain" description="General secretion pathway GspH" evidence="12">
    <location>
        <begin position="43"/>
        <end position="171"/>
    </location>
</feature>
<organism evidence="13 14">
    <name type="scientific">Alishewanella maricola</name>
    <dbReference type="NCBI Taxonomy" id="2795740"/>
    <lineage>
        <taxon>Bacteria</taxon>
        <taxon>Pseudomonadati</taxon>
        <taxon>Pseudomonadota</taxon>
        <taxon>Gammaproteobacteria</taxon>
        <taxon>Alteromonadales</taxon>
        <taxon>Alteromonadaceae</taxon>
        <taxon>Alishewanella</taxon>
    </lineage>
</organism>
<keyword evidence="5" id="KW-0997">Cell inner membrane</keyword>
<comment type="caution">
    <text evidence="13">The sequence shown here is derived from an EMBL/GenBank/DDBJ whole genome shotgun (WGS) entry which is preliminary data.</text>
</comment>
<evidence type="ECO:0000256" key="10">
    <source>
        <dbReference type="ARBA" id="ARBA00030775"/>
    </source>
</evidence>
<dbReference type="Gene3D" id="3.55.40.10">
    <property type="entry name" value="minor pseudopilin epsh domain"/>
    <property type="match status" value="1"/>
</dbReference>
<evidence type="ECO:0000313" key="13">
    <source>
        <dbReference type="EMBL" id="MCB5227087.1"/>
    </source>
</evidence>
<dbReference type="Pfam" id="PF12019">
    <property type="entry name" value="GspH"/>
    <property type="match status" value="1"/>
</dbReference>
<protein>
    <recommendedName>
        <fullName evidence="2">Type II secretion system protein H</fullName>
    </recommendedName>
    <alternativeName>
        <fullName evidence="10">General secretion pathway protein H</fullName>
    </alternativeName>
</protein>
<sequence length="186" mass="19595">MRRNAGFTLIELMITVVVLGIVATIAVPSFISLVQSNQLTGQINQLVGALSAARTEAIKMNQNVVFCHSSDGATCSDIDDGAWQGWLIGLAPTDQSAGIVAGSMMATGFLQTGQLILRANNNIADADSQVRFSPQGLVRTTNGRPLNGVLRVCINNSNDNNTRDLIIRSGGHIAVDTLTLTSCTAP</sequence>
<evidence type="ECO:0000256" key="11">
    <source>
        <dbReference type="SAM" id="Phobius"/>
    </source>
</evidence>
<evidence type="ECO:0000256" key="4">
    <source>
        <dbReference type="ARBA" id="ARBA00022481"/>
    </source>
</evidence>
<evidence type="ECO:0000256" key="1">
    <source>
        <dbReference type="ARBA" id="ARBA00004377"/>
    </source>
</evidence>
<comment type="subcellular location">
    <subcellularLocation>
        <location evidence="1">Cell inner membrane</location>
        <topology evidence="1">Single-pass membrane protein</topology>
    </subcellularLocation>
</comment>
<proteinExistence type="inferred from homology"/>
<dbReference type="RefSeq" id="WP_226751148.1">
    <property type="nucleotide sequence ID" value="NZ_JAEINI020000005.1"/>
</dbReference>
<evidence type="ECO:0000256" key="2">
    <source>
        <dbReference type="ARBA" id="ARBA00021549"/>
    </source>
</evidence>
<keyword evidence="7 11" id="KW-1133">Transmembrane helix</keyword>
<evidence type="ECO:0000256" key="8">
    <source>
        <dbReference type="ARBA" id="ARBA00023136"/>
    </source>
</evidence>